<reference evidence="8" key="1">
    <citation type="journal article" date="2020" name="mSystems">
        <title>Genome- and Community-Level Interaction Insights into Carbon Utilization and Element Cycling Functions of Hydrothermarchaeota in Hydrothermal Sediment.</title>
        <authorList>
            <person name="Zhou Z."/>
            <person name="Liu Y."/>
            <person name="Xu W."/>
            <person name="Pan J."/>
            <person name="Luo Z.H."/>
            <person name="Li M."/>
        </authorList>
    </citation>
    <scope>NUCLEOTIDE SEQUENCE [LARGE SCALE GENOMIC DNA]</scope>
    <source>
        <strain evidence="8">SpSt-767</strain>
    </source>
</reference>
<sequence length="374" mass="40884">MHKFSKQAGAPEVVSATAEPAANFLSRLKAGFAEISSRQILKLILLALGLLVWYPIYSRLDPFSRWVAYDLLRITPGSHLGESVSFFFLDIPKVFMLLLLIVWAVGVIRSFFTPEHTRAILAGKREFLGHALAGALGVVTPFCSCSAVPLFIGFMEAGIPLGVTFTFLITAPMVNEIALALLLAMFGWRIALLYMSTGLLIALFAGLVIGRLNMERQVEDWVYEIRMGKTPAHLQTLTWMGRIDYGFEQVREIVGRVWIYILLGIGAGAAIHGYIPAGMMAKYMGKAWWSVPAVVLFGVPWYSNAAGVIPIVEALMGKGAALGTTLAFMMSIIAISFPETVILRKVLKPKLIAVFISVVAVGIIIVGYLFNAVL</sequence>
<dbReference type="PANTHER" id="PTHR42775">
    <property type="entry name" value="PERMEASE RV2963-RELATED"/>
    <property type="match status" value="1"/>
</dbReference>
<name>A0A7V6DPE7_9BACT</name>
<dbReference type="PANTHER" id="PTHR42775:SF1">
    <property type="entry name" value="PERMEASE RV2963-RELATED"/>
    <property type="match status" value="1"/>
</dbReference>
<proteinExistence type="inferred from homology"/>
<feature type="transmembrane region" description="Helical" evidence="7">
    <location>
        <begin position="287"/>
        <end position="303"/>
    </location>
</feature>
<evidence type="ECO:0000256" key="6">
    <source>
        <dbReference type="ARBA" id="ARBA00023136"/>
    </source>
</evidence>
<feature type="transmembrane region" description="Helical" evidence="7">
    <location>
        <begin position="191"/>
        <end position="212"/>
    </location>
</feature>
<dbReference type="EMBL" id="DTGR01000080">
    <property type="protein sequence ID" value="HHS29111.1"/>
    <property type="molecule type" value="Genomic_DNA"/>
</dbReference>
<evidence type="ECO:0000256" key="1">
    <source>
        <dbReference type="ARBA" id="ARBA00004651"/>
    </source>
</evidence>
<comment type="similarity">
    <text evidence="2">Belongs to the UPF0718 family.</text>
</comment>
<feature type="transmembrane region" description="Helical" evidence="7">
    <location>
        <begin position="161"/>
        <end position="184"/>
    </location>
</feature>
<feature type="transmembrane region" description="Helical" evidence="7">
    <location>
        <begin position="132"/>
        <end position="155"/>
    </location>
</feature>
<evidence type="ECO:0000256" key="2">
    <source>
        <dbReference type="ARBA" id="ARBA00006386"/>
    </source>
</evidence>
<evidence type="ECO:0000256" key="5">
    <source>
        <dbReference type="ARBA" id="ARBA00022989"/>
    </source>
</evidence>
<evidence type="ECO:0000256" key="4">
    <source>
        <dbReference type="ARBA" id="ARBA00022692"/>
    </source>
</evidence>
<evidence type="ECO:0000313" key="8">
    <source>
        <dbReference type="EMBL" id="HHS29111.1"/>
    </source>
</evidence>
<gene>
    <name evidence="8" type="ORF">ENV52_05345</name>
</gene>
<organism evidence="8">
    <name type="scientific">Desulfobacca acetoxidans</name>
    <dbReference type="NCBI Taxonomy" id="60893"/>
    <lineage>
        <taxon>Bacteria</taxon>
        <taxon>Pseudomonadati</taxon>
        <taxon>Thermodesulfobacteriota</taxon>
        <taxon>Desulfobaccia</taxon>
        <taxon>Desulfobaccales</taxon>
        <taxon>Desulfobaccaceae</taxon>
        <taxon>Desulfobacca</taxon>
    </lineage>
</organism>
<comment type="caution">
    <text evidence="8">The sequence shown here is derived from an EMBL/GenBank/DDBJ whole genome shotgun (WGS) entry which is preliminary data.</text>
</comment>
<keyword evidence="4 7" id="KW-0812">Transmembrane</keyword>
<keyword evidence="5 7" id="KW-1133">Transmembrane helix</keyword>
<dbReference type="Pfam" id="PF03773">
    <property type="entry name" value="ArsP_1"/>
    <property type="match status" value="1"/>
</dbReference>
<keyword evidence="3" id="KW-1003">Cell membrane</keyword>
<comment type="subcellular location">
    <subcellularLocation>
        <location evidence="1">Cell membrane</location>
        <topology evidence="1">Multi-pass membrane protein</topology>
    </subcellularLocation>
</comment>
<accession>A0A7V6DPE7</accession>
<evidence type="ECO:0000256" key="7">
    <source>
        <dbReference type="SAM" id="Phobius"/>
    </source>
</evidence>
<feature type="transmembrane region" description="Helical" evidence="7">
    <location>
        <begin position="40"/>
        <end position="57"/>
    </location>
</feature>
<feature type="transmembrane region" description="Helical" evidence="7">
    <location>
        <begin position="94"/>
        <end position="112"/>
    </location>
</feature>
<evidence type="ECO:0000256" key="3">
    <source>
        <dbReference type="ARBA" id="ARBA00022475"/>
    </source>
</evidence>
<feature type="transmembrane region" description="Helical" evidence="7">
    <location>
        <begin position="349"/>
        <end position="370"/>
    </location>
</feature>
<feature type="transmembrane region" description="Helical" evidence="7">
    <location>
        <begin position="257"/>
        <end position="275"/>
    </location>
</feature>
<dbReference type="AlphaFoldDB" id="A0A7V6DPE7"/>
<dbReference type="InterPro" id="IPR053166">
    <property type="entry name" value="UPF0718_permease"/>
</dbReference>
<dbReference type="GO" id="GO:0005886">
    <property type="term" value="C:plasma membrane"/>
    <property type="evidence" value="ECO:0007669"/>
    <property type="project" value="UniProtKB-SubCell"/>
</dbReference>
<feature type="transmembrane region" description="Helical" evidence="7">
    <location>
        <begin position="315"/>
        <end position="337"/>
    </location>
</feature>
<keyword evidence="6 7" id="KW-0472">Membrane</keyword>
<dbReference type="InterPro" id="IPR005524">
    <property type="entry name" value="DUF318"/>
</dbReference>
<protein>
    <submittedName>
        <fullName evidence="8">Permease</fullName>
    </submittedName>
</protein>